<dbReference type="GO" id="GO:0046872">
    <property type="term" value="F:metal ion binding"/>
    <property type="evidence" value="ECO:0007669"/>
    <property type="project" value="UniProtKB-KW"/>
</dbReference>
<accession>A0A136Q2A1</accession>
<protein>
    <submittedName>
        <fullName evidence="14">Putative dihydroorotate oxidase, electron transfer subunit</fullName>
    </submittedName>
</protein>
<feature type="domain" description="FAD-binding FR-type" evidence="13">
    <location>
        <begin position="3"/>
        <end position="104"/>
    </location>
</feature>
<keyword evidence="9 12" id="KW-0411">Iron-sulfur</keyword>
<feature type="binding site" evidence="12">
    <location>
        <position position="227"/>
    </location>
    <ligand>
        <name>[2Fe-2S] cluster</name>
        <dbReference type="ChEBI" id="CHEBI:190135"/>
    </ligand>
</feature>
<dbReference type="STRING" id="626937.HMPREF3293_02060"/>
<keyword evidence="8 12" id="KW-0408">Iron</keyword>
<evidence type="ECO:0000256" key="8">
    <source>
        <dbReference type="ARBA" id="ARBA00023004"/>
    </source>
</evidence>
<evidence type="ECO:0000256" key="2">
    <source>
        <dbReference type="ARBA" id="ARBA00022448"/>
    </source>
</evidence>
<feature type="binding site" evidence="11">
    <location>
        <begin position="79"/>
        <end position="80"/>
    </location>
    <ligand>
        <name>FAD</name>
        <dbReference type="ChEBI" id="CHEBI:57692"/>
    </ligand>
</feature>
<dbReference type="PROSITE" id="PS51384">
    <property type="entry name" value="FAD_FR"/>
    <property type="match status" value="1"/>
</dbReference>
<keyword evidence="3 11" id="KW-0285">Flavoprotein</keyword>
<keyword evidence="5 12" id="KW-0479">Metal-binding</keyword>
<name>A0A136Q2A1_9FIRM</name>
<evidence type="ECO:0000256" key="10">
    <source>
        <dbReference type="ARBA" id="ARBA00034078"/>
    </source>
</evidence>
<dbReference type="CDD" id="cd06218">
    <property type="entry name" value="DHOD_e_trans"/>
    <property type="match status" value="1"/>
</dbReference>
<dbReference type="PIRSF" id="PIRSF006816">
    <property type="entry name" value="Cyc3_hyd_g"/>
    <property type="match status" value="1"/>
</dbReference>
<evidence type="ECO:0000259" key="13">
    <source>
        <dbReference type="PROSITE" id="PS51384"/>
    </source>
</evidence>
<dbReference type="InterPro" id="IPR037117">
    <property type="entry name" value="Dihydroorotate_DH_ele_sf"/>
</dbReference>
<evidence type="ECO:0000256" key="9">
    <source>
        <dbReference type="ARBA" id="ARBA00023014"/>
    </source>
</evidence>
<evidence type="ECO:0000256" key="1">
    <source>
        <dbReference type="ARBA" id="ARBA00006422"/>
    </source>
</evidence>
<feature type="binding site" evidence="11">
    <location>
        <begin position="55"/>
        <end position="58"/>
    </location>
    <ligand>
        <name>FAD</name>
        <dbReference type="ChEBI" id="CHEBI:57692"/>
    </ligand>
</feature>
<evidence type="ECO:0000256" key="5">
    <source>
        <dbReference type="ARBA" id="ARBA00022723"/>
    </source>
</evidence>
<dbReference type="PANTHER" id="PTHR43513:SF3">
    <property type="entry name" value="DIHYDROOROTATE DEHYDROGENASE B (NAD(+)), ELECTRON TRANSFER SUBUNIT-RELATED"/>
    <property type="match status" value="1"/>
</dbReference>
<comment type="caution">
    <text evidence="14">The sequence shown here is derived from an EMBL/GenBank/DDBJ whole genome shotgun (WGS) entry which is preliminary data.</text>
</comment>
<evidence type="ECO:0000256" key="4">
    <source>
        <dbReference type="ARBA" id="ARBA00022714"/>
    </source>
</evidence>
<evidence type="ECO:0000256" key="6">
    <source>
        <dbReference type="ARBA" id="ARBA00022827"/>
    </source>
</evidence>
<reference evidence="14 15" key="1">
    <citation type="submission" date="2016-02" db="EMBL/GenBank/DDBJ databases">
        <authorList>
            <person name="Wen L."/>
            <person name="He K."/>
            <person name="Yang H."/>
        </authorList>
    </citation>
    <scope>NUCLEOTIDE SEQUENCE [LARGE SCALE GENOMIC DNA]</scope>
    <source>
        <strain evidence="14 15">DSM 22607</strain>
    </source>
</reference>
<keyword evidence="4 12" id="KW-0001">2Fe-2S</keyword>
<dbReference type="Pfam" id="PF10418">
    <property type="entry name" value="DHODB_Fe-S_bind"/>
    <property type="match status" value="1"/>
</dbReference>
<keyword evidence="2" id="KW-0813">Transport</keyword>
<gene>
    <name evidence="14" type="ORF">HMPREF3293_02060</name>
</gene>
<dbReference type="GO" id="GO:0051537">
    <property type="term" value="F:2 iron, 2 sulfur cluster binding"/>
    <property type="evidence" value="ECO:0007669"/>
    <property type="project" value="UniProtKB-KW"/>
</dbReference>
<dbReference type="GO" id="GO:0006221">
    <property type="term" value="P:pyrimidine nucleotide biosynthetic process"/>
    <property type="evidence" value="ECO:0007669"/>
    <property type="project" value="InterPro"/>
</dbReference>
<comment type="cofactor">
    <cofactor evidence="10">
        <name>[2Fe-2S] cluster</name>
        <dbReference type="ChEBI" id="CHEBI:190135"/>
    </cofactor>
</comment>
<feature type="binding site" evidence="12">
    <location>
        <position position="242"/>
    </location>
    <ligand>
        <name>[2Fe-2S] cluster</name>
        <dbReference type="ChEBI" id="CHEBI:190135"/>
    </ligand>
</feature>
<dbReference type="InterPro" id="IPR039261">
    <property type="entry name" value="FNR_nucleotide-bd"/>
</dbReference>
<dbReference type="Proteomes" id="UP000070366">
    <property type="component" value="Unassembled WGS sequence"/>
</dbReference>
<dbReference type="GO" id="GO:0016491">
    <property type="term" value="F:oxidoreductase activity"/>
    <property type="evidence" value="ECO:0007669"/>
    <property type="project" value="InterPro"/>
</dbReference>
<comment type="cofactor">
    <cofactor evidence="12">
        <name>[2Fe-2S] cluster</name>
        <dbReference type="ChEBI" id="CHEBI:190135"/>
    </cofactor>
    <text evidence="12">Binds 1 [2Fe-2S] cluster per subunit.</text>
</comment>
<dbReference type="Gene3D" id="3.40.50.80">
    <property type="entry name" value="Nucleotide-binding domain of ferredoxin-NADP reductase (FNR) module"/>
    <property type="match status" value="1"/>
</dbReference>
<dbReference type="Gene3D" id="2.40.30.10">
    <property type="entry name" value="Translation factors"/>
    <property type="match status" value="1"/>
</dbReference>
<evidence type="ECO:0000313" key="15">
    <source>
        <dbReference type="Proteomes" id="UP000070366"/>
    </source>
</evidence>
<dbReference type="InterPro" id="IPR019480">
    <property type="entry name" value="Dihydroorotate_DH_Fe-S-bd"/>
</dbReference>
<dbReference type="PANTHER" id="PTHR43513">
    <property type="entry name" value="DIHYDROOROTATE DEHYDROGENASE B (NAD(+)), ELECTRON TRANSFER SUBUNIT"/>
    <property type="match status" value="1"/>
</dbReference>
<dbReference type="PROSITE" id="PS00197">
    <property type="entry name" value="2FE2S_FER_1"/>
    <property type="match status" value="1"/>
</dbReference>
<dbReference type="OrthoDB" id="9789468at2"/>
<evidence type="ECO:0000256" key="12">
    <source>
        <dbReference type="PIRSR" id="PIRSR006816-2"/>
    </source>
</evidence>
<keyword evidence="7" id="KW-0249">Electron transport</keyword>
<evidence type="ECO:0000256" key="7">
    <source>
        <dbReference type="ARBA" id="ARBA00022982"/>
    </source>
</evidence>
<comment type="similarity">
    <text evidence="1">Belongs to the PyrK family.</text>
</comment>
<comment type="cofactor">
    <cofactor evidence="11">
        <name>FAD</name>
        <dbReference type="ChEBI" id="CHEBI:57692"/>
    </cofactor>
    <text evidence="11">Binds 1 FAD per subunit.</text>
</comment>
<dbReference type="InterPro" id="IPR006058">
    <property type="entry name" value="2Fe2S_fd_BS"/>
</dbReference>
<feature type="binding site" evidence="12">
    <location>
        <position position="222"/>
    </location>
    <ligand>
        <name>[2Fe-2S] cluster</name>
        <dbReference type="ChEBI" id="CHEBI:190135"/>
    </ligand>
</feature>
<evidence type="ECO:0000256" key="3">
    <source>
        <dbReference type="ARBA" id="ARBA00022630"/>
    </source>
</evidence>
<keyword evidence="6 11" id="KW-0274">FAD</keyword>
<dbReference type="InterPro" id="IPR017938">
    <property type="entry name" value="Riboflavin_synthase-like_b-brl"/>
</dbReference>
<dbReference type="Gene3D" id="2.10.240.10">
    <property type="entry name" value="Dihydroorotate dehydrogenase, electron transfer subunit"/>
    <property type="match status" value="1"/>
</dbReference>
<proteinExistence type="inferred from homology"/>
<dbReference type="SUPFAM" id="SSF52343">
    <property type="entry name" value="Ferredoxin reductase-like, C-terminal NADP-linked domain"/>
    <property type="match status" value="1"/>
</dbReference>
<evidence type="ECO:0000313" key="14">
    <source>
        <dbReference type="EMBL" id="KXK64819.1"/>
    </source>
</evidence>
<organism evidence="14 15">
    <name type="scientific">Christensenella minuta</name>
    <dbReference type="NCBI Taxonomy" id="626937"/>
    <lineage>
        <taxon>Bacteria</taxon>
        <taxon>Bacillati</taxon>
        <taxon>Bacillota</taxon>
        <taxon>Clostridia</taxon>
        <taxon>Christensenellales</taxon>
        <taxon>Christensenellaceae</taxon>
        <taxon>Christensenella</taxon>
    </lineage>
</organism>
<dbReference type="RefSeq" id="WP_066518301.1">
    <property type="nucleotide sequence ID" value="NZ_CABMOF010000001.1"/>
</dbReference>
<dbReference type="InterPro" id="IPR012165">
    <property type="entry name" value="Cyt_c3_hydrogenase_gsu"/>
</dbReference>
<sequence length="258" mass="28754">MIKKHFTEQVLANDLIAQNTYLMKLTCTEDFLRLYRPGQFAHIEIPNAKELLLRRPISINYVDFGKKEVHLAYNTVGKGTKLLSLVRAGDTLDVLMPLGNGFQLADNMKKVWLVGGGIGIAPLKSLYCKYPDREYTAFLGYRNREYVYEAHDFELFAKTHITTDDGSYCTRGFCTDVLRAELEESGPPDVILACGPHVFFKSLAKAAGDIPTFVSLEQHMGCGTGGCATCVCKVGGQYKKVCLQGPVFDIREVDSLYD</sequence>
<dbReference type="InterPro" id="IPR050353">
    <property type="entry name" value="PyrK_electron_transfer"/>
</dbReference>
<feature type="binding site" evidence="12">
    <location>
        <position position="230"/>
    </location>
    <ligand>
        <name>[2Fe-2S] cluster</name>
        <dbReference type="ChEBI" id="CHEBI:190135"/>
    </ligand>
</feature>
<evidence type="ECO:0000256" key="11">
    <source>
        <dbReference type="PIRSR" id="PIRSR006816-1"/>
    </source>
</evidence>
<dbReference type="KEGG" id="cmiu:B1H56_04960"/>
<dbReference type="EMBL" id="LSZW01000063">
    <property type="protein sequence ID" value="KXK64819.1"/>
    <property type="molecule type" value="Genomic_DNA"/>
</dbReference>
<dbReference type="SUPFAM" id="SSF63380">
    <property type="entry name" value="Riboflavin synthase domain-like"/>
    <property type="match status" value="1"/>
</dbReference>
<dbReference type="AlphaFoldDB" id="A0A136Q2A1"/>
<dbReference type="GO" id="GO:0050660">
    <property type="term" value="F:flavin adenine dinucleotide binding"/>
    <property type="evidence" value="ECO:0007669"/>
    <property type="project" value="InterPro"/>
</dbReference>
<dbReference type="InterPro" id="IPR017927">
    <property type="entry name" value="FAD-bd_FR_type"/>
</dbReference>
<dbReference type="PATRIC" id="fig|626937.4.peg.2037"/>
<keyword evidence="15" id="KW-1185">Reference proteome</keyword>